<reference evidence="4" key="1">
    <citation type="journal article" date="2021" name="Proc. Natl. Acad. Sci. U.S.A.">
        <title>A Catalog of Tens of Thousands of Viruses from Human Metagenomes Reveals Hidden Associations with Chronic Diseases.</title>
        <authorList>
            <person name="Tisza M.J."/>
            <person name="Buck C.B."/>
        </authorList>
    </citation>
    <scope>NUCLEOTIDE SEQUENCE</scope>
    <source>
        <strain evidence="4">CtuZj11</strain>
    </source>
</reference>
<dbReference type="PANTHER" id="PTHR30349">
    <property type="entry name" value="PHAGE INTEGRASE-RELATED"/>
    <property type="match status" value="1"/>
</dbReference>
<dbReference type="Gene3D" id="1.10.443.10">
    <property type="entry name" value="Intergrase catalytic core"/>
    <property type="match status" value="1"/>
</dbReference>
<evidence type="ECO:0000256" key="1">
    <source>
        <dbReference type="ARBA" id="ARBA00008857"/>
    </source>
</evidence>
<dbReference type="InterPro" id="IPR002104">
    <property type="entry name" value="Integrase_catalytic"/>
</dbReference>
<dbReference type="PANTHER" id="PTHR30349:SF82">
    <property type="entry name" value="INTEGRASE_RECOMBINASE YOEC-RELATED"/>
    <property type="match status" value="1"/>
</dbReference>
<keyword evidence="2" id="KW-0233">DNA recombination</keyword>
<comment type="similarity">
    <text evidence="1">Belongs to the 'phage' integrase family.</text>
</comment>
<organism evidence="4">
    <name type="scientific">virus sp. ctuZj11</name>
    <dbReference type="NCBI Taxonomy" id="2825825"/>
    <lineage>
        <taxon>Viruses</taxon>
    </lineage>
</organism>
<dbReference type="SUPFAM" id="SSF56349">
    <property type="entry name" value="DNA breaking-rejoining enzymes"/>
    <property type="match status" value="1"/>
</dbReference>
<dbReference type="PROSITE" id="PS51898">
    <property type="entry name" value="TYR_RECOMBINASE"/>
    <property type="match status" value="1"/>
</dbReference>
<dbReference type="InterPro" id="IPR013762">
    <property type="entry name" value="Integrase-like_cat_sf"/>
</dbReference>
<evidence type="ECO:0000259" key="3">
    <source>
        <dbReference type="PROSITE" id="PS51898"/>
    </source>
</evidence>
<dbReference type="GO" id="GO:0015074">
    <property type="term" value="P:DNA integration"/>
    <property type="evidence" value="ECO:0007669"/>
    <property type="project" value="InterPro"/>
</dbReference>
<dbReference type="EMBL" id="BK059083">
    <property type="protein sequence ID" value="DAE28229.1"/>
    <property type="molecule type" value="Genomic_DNA"/>
</dbReference>
<dbReference type="GO" id="GO:0003677">
    <property type="term" value="F:DNA binding"/>
    <property type="evidence" value="ECO:0007669"/>
    <property type="project" value="InterPro"/>
</dbReference>
<feature type="domain" description="Tyr recombinase" evidence="3">
    <location>
        <begin position="8"/>
        <end position="191"/>
    </location>
</feature>
<name>A0A8S5RAZ2_9VIRU</name>
<dbReference type="InterPro" id="IPR050090">
    <property type="entry name" value="Tyrosine_recombinase_XerCD"/>
</dbReference>
<dbReference type="GO" id="GO:0006310">
    <property type="term" value="P:DNA recombination"/>
    <property type="evidence" value="ECO:0007669"/>
    <property type="project" value="UniProtKB-KW"/>
</dbReference>
<dbReference type="Pfam" id="PF00589">
    <property type="entry name" value="Phage_integrase"/>
    <property type="match status" value="1"/>
</dbReference>
<accession>A0A8S5RAZ2</accession>
<protein>
    <submittedName>
        <fullName evidence="4">Site specific tyrosine recombinase</fullName>
    </submittedName>
</protein>
<evidence type="ECO:0000256" key="2">
    <source>
        <dbReference type="ARBA" id="ARBA00023172"/>
    </source>
</evidence>
<proteinExistence type="inferred from homology"/>
<evidence type="ECO:0000313" key="4">
    <source>
        <dbReference type="EMBL" id="DAE28229.1"/>
    </source>
</evidence>
<dbReference type="InterPro" id="IPR011010">
    <property type="entry name" value="DNA_brk_join_enz"/>
</dbReference>
<sequence length="195" mass="23030">MAKKNQLTKSDHLEYDEYNRLLDCLHKDKQFIWELYATLSFCTACRASDILNLKWEDIVGKHRLTITEKKTRKPRMIILNPSVQEKLRQLRRLLGDPYLDGYIFFNKSTGMPLTIQYVNRVLKTFKKKYNLDIENFSTHTFRKTFGRYVYDSQNHSAESLLLLNKILNHSNIDVTKAYIGITQDEINGIYNSIKL</sequence>